<feature type="domain" description="GATA-type" evidence="13">
    <location>
        <begin position="287"/>
        <end position="341"/>
    </location>
</feature>
<keyword evidence="10" id="KW-0539">Nucleus</keyword>
<keyword evidence="4 11" id="KW-0863">Zinc-finger</keyword>
<dbReference type="SMART" id="SM00401">
    <property type="entry name" value="ZnF_GATA"/>
    <property type="match status" value="2"/>
</dbReference>
<dbReference type="PANTHER" id="PTHR10071:SF281">
    <property type="entry name" value="BOX A-BINDING FACTOR-RELATED"/>
    <property type="match status" value="1"/>
</dbReference>
<dbReference type="GO" id="GO:0000978">
    <property type="term" value="F:RNA polymerase II cis-regulatory region sequence-specific DNA binding"/>
    <property type="evidence" value="ECO:0007669"/>
    <property type="project" value="TreeGrafter"/>
</dbReference>
<dbReference type="PANTHER" id="PTHR10071">
    <property type="entry name" value="TRANSCRIPTION FACTOR GATA FAMILY MEMBER"/>
    <property type="match status" value="1"/>
</dbReference>
<feature type="compositionally biased region" description="Polar residues" evidence="12">
    <location>
        <begin position="449"/>
        <end position="460"/>
    </location>
</feature>
<feature type="zinc finger region" description="GATA-type 2" evidence="11">
    <location>
        <begin position="347"/>
        <end position="371"/>
    </location>
</feature>
<dbReference type="InterPro" id="IPR039355">
    <property type="entry name" value="Transcription_factor_GATA"/>
</dbReference>
<evidence type="ECO:0000256" key="2">
    <source>
        <dbReference type="ARBA" id="ARBA00022723"/>
    </source>
</evidence>
<organism evidence="14 15">
    <name type="scientific">Stylophora pistillata</name>
    <name type="common">Smooth cauliflower coral</name>
    <dbReference type="NCBI Taxonomy" id="50429"/>
    <lineage>
        <taxon>Eukaryota</taxon>
        <taxon>Metazoa</taxon>
        <taxon>Cnidaria</taxon>
        <taxon>Anthozoa</taxon>
        <taxon>Hexacorallia</taxon>
        <taxon>Scleractinia</taxon>
        <taxon>Astrocoeniina</taxon>
        <taxon>Pocilloporidae</taxon>
        <taxon>Stylophora</taxon>
    </lineage>
</organism>
<dbReference type="STRING" id="50429.A0A2B4SS68"/>
<dbReference type="InterPro" id="IPR016374">
    <property type="entry name" value="TF_GATA-2/3"/>
</dbReference>
<keyword evidence="3" id="KW-0677">Repeat</keyword>
<feature type="compositionally biased region" description="Low complexity" evidence="12">
    <location>
        <begin position="428"/>
        <end position="444"/>
    </location>
</feature>
<feature type="compositionally biased region" description="Basic and acidic residues" evidence="12">
    <location>
        <begin position="1"/>
        <end position="10"/>
    </location>
</feature>
<evidence type="ECO:0000259" key="13">
    <source>
        <dbReference type="PROSITE" id="PS50114"/>
    </source>
</evidence>
<feature type="region of interest" description="Disordered" evidence="12">
    <location>
        <begin position="1"/>
        <end position="29"/>
    </location>
</feature>
<dbReference type="OrthoDB" id="515401at2759"/>
<comment type="subcellular location">
    <subcellularLocation>
        <location evidence="1">Nucleus</location>
    </subcellularLocation>
</comment>
<evidence type="ECO:0000256" key="7">
    <source>
        <dbReference type="ARBA" id="ARBA00023125"/>
    </source>
</evidence>
<dbReference type="PRINTS" id="PR00619">
    <property type="entry name" value="GATAZNFINGER"/>
</dbReference>
<keyword evidence="15" id="KW-1185">Reference proteome</keyword>
<keyword evidence="9" id="KW-0804">Transcription</keyword>
<keyword evidence="8" id="KW-0010">Activator</keyword>
<dbReference type="FunFam" id="3.30.50.10:FF:000032">
    <property type="entry name" value="Transcription factor GATA-3"/>
    <property type="match status" value="1"/>
</dbReference>
<dbReference type="GO" id="GO:0045165">
    <property type="term" value="P:cell fate commitment"/>
    <property type="evidence" value="ECO:0007669"/>
    <property type="project" value="TreeGrafter"/>
</dbReference>
<dbReference type="Proteomes" id="UP000225706">
    <property type="component" value="Unassembled WGS sequence"/>
</dbReference>
<evidence type="ECO:0000256" key="4">
    <source>
        <dbReference type="ARBA" id="ARBA00022771"/>
    </source>
</evidence>
<evidence type="ECO:0000256" key="11">
    <source>
        <dbReference type="PIRSR" id="PIRSR003027-1"/>
    </source>
</evidence>
<comment type="caution">
    <text evidence="14">The sequence shown here is derived from an EMBL/GenBank/DDBJ whole genome shotgun (WGS) entry which is preliminary data.</text>
</comment>
<evidence type="ECO:0000256" key="6">
    <source>
        <dbReference type="ARBA" id="ARBA00023015"/>
    </source>
</evidence>
<dbReference type="GO" id="GO:0000122">
    <property type="term" value="P:negative regulation of transcription by RNA polymerase II"/>
    <property type="evidence" value="ECO:0007669"/>
    <property type="project" value="TreeGrafter"/>
</dbReference>
<feature type="domain" description="GATA-type" evidence="13">
    <location>
        <begin position="341"/>
        <end position="394"/>
    </location>
</feature>
<feature type="compositionally biased region" description="Basic and acidic residues" evidence="12">
    <location>
        <begin position="409"/>
        <end position="427"/>
    </location>
</feature>
<feature type="zinc finger region" description="GATA-type 1" evidence="11">
    <location>
        <begin position="293"/>
        <end position="317"/>
    </location>
</feature>
<dbReference type="GO" id="GO:0000981">
    <property type="term" value="F:DNA-binding transcription factor activity, RNA polymerase II-specific"/>
    <property type="evidence" value="ECO:0007669"/>
    <property type="project" value="InterPro"/>
</dbReference>
<proteinExistence type="predicted"/>
<dbReference type="CDD" id="cd00202">
    <property type="entry name" value="ZnF_GATA"/>
    <property type="match status" value="2"/>
</dbReference>
<gene>
    <name evidence="14" type="primary">GATA2</name>
    <name evidence="14" type="ORF">AWC38_SpisGene3932</name>
</gene>
<dbReference type="FunFam" id="3.30.50.10:FF:000001">
    <property type="entry name" value="GATA transcription factor (GATAd)"/>
    <property type="match status" value="1"/>
</dbReference>
<dbReference type="GO" id="GO:0008270">
    <property type="term" value="F:zinc ion binding"/>
    <property type="evidence" value="ECO:0007669"/>
    <property type="project" value="UniProtKB-KW"/>
</dbReference>
<keyword evidence="7" id="KW-0238">DNA-binding</keyword>
<evidence type="ECO:0000256" key="5">
    <source>
        <dbReference type="ARBA" id="ARBA00022833"/>
    </source>
</evidence>
<evidence type="ECO:0000313" key="15">
    <source>
        <dbReference type="Proteomes" id="UP000225706"/>
    </source>
</evidence>
<dbReference type="GO" id="GO:0005634">
    <property type="term" value="C:nucleus"/>
    <property type="evidence" value="ECO:0007669"/>
    <property type="project" value="UniProtKB-SubCell"/>
</dbReference>
<keyword evidence="2 11" id="KW-0479">Metal-binding</keyword>
<evidence type="ECO:0000256" key="9">
    <source>
        <dbReference type="ARBA" id="ARBA00023163"/>
    </source>
</evidence>
<dbReference type="Pfam" id="PF00320">
    <property type="entry name" value="GATA"/>
    <property type="match status" value="2"/>
</dbReference>
<reference evidence="15" key="1">
    <citation type="journal article" date="2017" name="bioRxiv">
        <title>Comparative analysis of the genomes of Stylophora pistillata and Acropora digitifera provides evidence for extensive differences between species of corals.</title>
        <authorList>
            <person name="Voolstra C.R."/>
            <person name="Li Y."/>
            <person name="Liew Y.J."/>
            <person name="Baumgarten S."/>
            <person name="Zoccola D."/>
            <person name="Flot J.-F."/>
            <person name="Tambutte S."/>
            <person name="Allemand D."/>
            <person name="Aranda M."/>
        </authorList>
    </citation>
    <scope>NUCLEOTIDE SEQUENCE [LARGE SCALE GENOMIC DNA]</scope>
</reference>
<keyword evidence="6" id="KW-0805">Transcription regulation</keyword>
<dbReference type="PROSITE" id="PS00344">
    <property type="entry name" value="GATA_ZN_FINGER_1"/>
    <property type="match status" value="2"/>
</dbReference>
<evidence type="ECO:0000256" key="1">
    <source>
        <dbReference type="ARBA" id="ARBA00004123"/>
    </source>
</evidence>
<dbReference type="GO" id="GO:0045944">
    <property type="term" value="P:positive regulation of transcription by RNA polymerase II"/>
    <property type="evidence" value="ECO:0007669"/>
    <property type="project" value="TreeGrafter"/>
</dbReference>
<feature type="region of interest" description="Disordered" evidence="12">
    <location>
        <begin position="386"/>
        <end position="462"/>
    </location>
</feature>
<evidence type="ECO:0000256" key="3">
    <source>
        <dbReference type="ARBA" id="ARBA00022737"/>
    </source>
</evidence>
<evidence type="ECO:0000256" key="8">
    <source>
        <dbReference type="ARBA" id="ARBA00023159"/>
    </source>
</evidence>
<dbReference type="SUPFAM" id="SSF57716">
    <property type="entry name" value="Glucocorticoid receptor-like (DNA-binding domain)"/>
    <property type="match status" value="2"/>
</dbReference>
<sequence length="498" mass="53541">MEAVTPEHRWIHPSVSQQHESAHASERMQPSASNCAANNMNLVETNQLLPPDEVDVFFHHLDSSGNATNWSYTPGGRAYRPSMCQMAAHGATAFQDPQSQSGPQGSCSRVFLPTARVPPGQVCRPHFHTPIQWIESKPAPGLMSHGCSTATPPSVWCPSFQQGHRPSPVPVSMPPSAVSGSMSLSHSSAHLFPFPPTPPKESSGESGVIGSEIFSYGSEEKTRLKAGMPLVSPRPDTTPFAGYPSQALPHYVGSELNMSSFGPLPGLPGLMANRNFPRTRTKSRSNSADGRECVNCGATSTPLWRRDGGGHYLCNACGLYHKMNGASRPLIKPKRRLSAARRAGTSCANCHTTQTTLWRRNQNGDPVCNACGLYWKLHAVNRPLSMKKDGIQTRNRKVSSKNKNKSKGVKQEQKHGSEEKLMGHGRDSMPSISQGSSASSMISPVLSPTIHTPTAFSRPSMTGIPTLHPGLYGPLIPTATTNPSSYLSAPSSVSINAS</sequence>
<keyword evidence="5 11" id="KW-0862">Zinc</keyword>
<dbReference type="InterPro" id="IPR013088">
    <property type="entry name" value="Znf_NHR/GATA"/>
</dbReference>
<accession>A0A2B4SS68</accession>
<dbReference type="AlphaFoldDB" id="A0A2B4SS68"/>
<dbReference type="EMBL" id="LSMT01000038">
    <property type="protein sequence ID" value="PFX31235.1"/>
    <property type="molecule type" value="Genomic_DNA"/>
</dbReference>
<name>A0A2B4SS68_STYPI</name>
<dbReference type="InterPro" id="IPR000679">
    <property type="entry name" value="Znf_GATA"/>
</dbReference>
<dbReference type="PIRSF" id="PIRSF003027">
    <property type="entry name" value="TF_GATA-1/2/3"/>
    <property type="match status" value="1"/>
</dbReference>
<dbReference type="PROSITE" id="PS50114">
    <property type="entry name" value="GATA_ZN_FINGER_2"/>
    <property type="match status" value="2"/>
</dbReference>
<evidence type="ECO:0000256" key="10">
    <source>
        <dbReference type="ARBA" id="ARBA00023242"/>
    </source>
</evidence>
<evidence type="ECO:0000313" key="14">
    <source>
        <dbReference type="EMBL" id="PFX31235.1"/>
    </source>
</evidence>
<feature type="compositionally biased region" description="Basic residues" evidence="12">
    <location>
        <begin position="394"/>
        <end position="408"/>
    </location>
</feature>
<protein>
    <submittedName>
        <fullName evidence="14">GATA-binding factor 2</fullName>
    </submittedName>
</protein>
<evidence type="ECO:0000256" key="12">
    <source>
        <dbReference type="SAM" id="MobiDB-lite"/>
    </source>
</evidence>
<dbReference type="Gene3D" id="3.30.50.10">
    <property type="entry name" value="Erythroid Transcription Factor GATA-1, subunit A"/>
    <property type="match status" value="2"/>
</dbReference>